<sequence>MKNVIRLGDPTSHGGKVTSSSAPHFIVDGLPVVCVGDSCTCPLPGHVGCVVAEGDPNHLIDGVPVAYHGHKASCGAQLISTVDNFSFE</sequence>
<dbReference type="CDD" id="cd14744">
    <property type="entry name" value="PAAR_CT_2"/>
    <property type="match status" value="1"/>
</dbReference>
<reference evidence="1 2" key="1">
    <citation type="submission" date="2016-10" db="EMBL/GenBank/DDBJ databases">
        <authorList>
            <person name="de Groot N.N."/>
        </authorList>
    </citation>
    <scope>NUCLEOTIDE SEQUENCE [LARGE SCALE GENOMIC DNA]</scope>
    <source>
        <strain evidence="1 2">ATCC 43154</strain>
    </source>
</reference>
<dbReference type="Gene3D" id="2.60.200.60">
    <property type="match status" value="1"/>
</dbReference>
<dbReference type="RefSeq" id="WP_093384336.1">
    <property type="nucleotide sequence ID" value="NZ_FOTW01000006.1"/>
</dbReference>
<name>A0A1I4JCI1_9BURK</name>
<keyword evidence="2" id="KW-1185">Reference proteome</keyword>
<gene>
    <name evidence="1" type="ORF">SAMN02982985_00926</name>
</gene>
<dbReference type="EMBL" id="FOTW01000006">
    <property type="protein sequence ID" value="SFL64255.1"/>
    <property type="molecule type" value="Genomic_DNA"/>
</dbReference>
<dbReference type="InterPro" id="IPR008727">
    <property type="entry name" value="PAAR_motif"/>
</dbReference>
<dbReference type="OrthoDB" id="197187at2"/>
<dbReference type="Proteomes" id="UP000199470">
    <property type="component" value="Unassembled WGS sequence"/>
</dbReference>
<dbReference type="Pfam" id="PF05488">
    <property type="entry name" value="PAAR_motif"/>
    <property type="match status" value="1"/>
</dbReference>
<accession>A0A1I4JCI1</accession>
<protein>
    <submittedName>
        <fullName evidence="1">Zn-binding Pro-Ala-Ala-Arg (PAAR) domain-containing protein, incolved in TypeVI secretion</fullName>
    </submittedName>
</protein>
<proteinExistence type="predicted"/>
<dbReference type="STRING" id="758825.SAMN02982985_00926"/>
<dbReference type="AlphaFoldDB" id="A0A1I4JCI1"/>
<evidence type="ECO:0000313" key="2">
    <source>
        <dbReference type="Proteomes" id="UP000199470"/>
    </source>
</evidence>
<evidence type="ECO:0000313" key="1">
    <source>
        <dbReference type="EMBL" id="SFL64255.1"/>
    </source>
</evidence>
<organism evidence="1 2">
    <name type="scientific">Rugamonas rubra</name>
    <dbReference type="NCBI Taxonomy" id="758825"/>
    <lineage>
        <taxon>Bacteria</taxon>
        <taxon>Pseudomonadati</taxon>
        <taxon>Pseudomonadota</taxon>
        <taxon>Betaproteobacteria</taxon>
        <taxon>Burkholderiales</taxon>
        <taxon>Oxalobacteraceae</taxon>
        <taxon>Telluria group</taxon>
        <taxon>Rugamonas</taxon>
    </lineage>
</organism>